<feature type="transmembrane region" description="Helical" evidence="1">
    <location>
        <begin position="86"/>
        <end position="107"/>
    </location>
</feature>
<organism evidence="2 3">
    <name type="scientific">Corynebacterium cystitidis DSM 20524</name>
    <dbReference type="NCBI Taxonomy" id="1121357"/>
    <lineage>
        <taxon>Bacteria</taxon>
        <taxon>Bacillati</taxon>
        <taxon>Actinomycetota</taxon>
        <taxon>Actinomycetes</taxon>
        <taxon>Mycobacteriales</taxon>
        <taxon>Corynebacteriaceae</taxon>
        <taxon>Corynebacterium</taxon>
    </lineage>
</organism>
<reference evidence="3" key="1">
    <citation type="submission" date="2016-10" db="EMBL/GenBank/DDBJ databases">
        <authorList>
            <person name="Varghese N."/>
            <person name="Submissions S."/>
        </authorList>
    </citation>
    <scope>NUCLEOTIDE SEQUENCE [LARGE SCALE GENOMIC DNA]</scope>
    <source>
        <strain evidence="3">DSM 20524</strain>
    </source>
</reference>
<dbReference type="Proteomes" id="UP000198929">
    <property type="component" value="Unassembled WGS sequence"/>
</dbReference>
<dbReference type="EMBL" id="FOGQ01000013">
    <property type="protein sequence ID" value="SES23481.1"/>
    <property type="molecule type" value="Genomic_DNA"/>
</dbReference>
<evidence type="ECO:0000256" key="1">
    <source>
        <dbReference type="SAM" id="Phobius"/>
    </source>
</evidence>
<accession>A0A1H9VPK1</accession>
<proteinExistence type="predicted"/>
<keyword evidence="1" id="KW-0472">Membrane</keyword>
<keyword evidence="1" id="KW-1133">Transmembrane helix</keyword>
<gene>
    <name evidence="2" type="ORF">SAMN05661109_02338</name>
</gene>
<dbReference type="RefSeq" id="WP_092260347.1">
    <property type="nucleotide sequence ID" value="NZ_CP047199.1"/>
</dbReference>
<evidence type="ECO:0000313" key="2">
    <source>
        <dbReference type="EMBL" id="SES23481.1"/>
    </source>
</evidence>
<keyword evidence="1" id="KW-0812">Transmembrane</keyword>
<sequence>MTGNAEQKIPGYSDGAQRNGDIALLPGAQATVTIVVDAPESGALHANIASAVGISVPTGRQVEADDPAHAFKLPEVLLPYTGGPGVFGYLGVALVLLLSATGVAIAAKRRV</sequence>
<evidence type="ECO:0000313" key="3">
    <source>
        <dbReference type="Proteomes" id="UP000198929"/>
    </source>
</evidence>
<dbReference type="AlphaFoldDB" id="A0A1H9VPK1"/>
<keyword evidence="3" id="KW-1185">Reference proteome</keyword>
<name>A0A1H9VPK1_9CORY</name>
<protein>
    <submittedName>
        <fullName evidence="2">Uncharacterized protein</fullName>
    </submittedName>
</protein>